<dbReference type="GO" id="GO:0000725">
    <property type="term" value="P:recombinational repair"/>
    <property type="evidence" value="ECO:0007669"/>
    <property type="project" value="InterPro"/>
</dbReference>
<feature type="region of interest" description="Disordered" evidence="1">
    <location>
        <begin position="80"/>
        <end position="119"/>
    </location>
</feature>
<feature type="region of interest" description="Disordered" evidence="1">
    <location>
        <begin position="610"/>
        <end position="654"/>
    </location>
</feature>
<dbReference type="Proteomes" id="UP000314982">
    <property type="component" value="Unassembled WGS sequence"/>
</dbReference>
<dbReference type="STRING" id="62062.ENSHHUP00000081515"/>
<accession>A0A4W5R5M9</accession>
<evidence type="ECO:0000256" key="1">
    <source>
        <dbReference type="SAM" id="MobiDB-lite"/>
    </source>
</evidence>
<dbReference type="PANTHER" id="PTHR14523">
    <property type="entry name" value="UNCHARACTERIZED PROTEIN C17ORF53 HOMOLOG"/>
    <property type="match status" value="1"/>
</dbReference>
<dbReference type="InterPro" id="IPR028045">
    <property type="entry name" value="HROB"/>
</dbReference>
<dbReference type="InterPro" id="IPR058570">
    <property type="entry name" value="HROB_OB"/>
</dbReference>
<evidence type="ECO:0000313" key="3">
    <source>
        <dbReference type="Ensembl" id="ENSHHUP00000081515.1"/>
    </source>
</evidence>
<evidence type="ECO:0000313" key="4">
    <source>
        <dbReference type="Proteomes" id="UP000314982"/>
    </source>
</evidence>
<dbReference type="Ensembl" id="ENSHHUT00000084105.1">
    <property type="protein sequence ID" value="ENSHHUP00000081515.1"/>
    <property type="gene ID" value="ENSHHUG00000047404.1"/>
</dbReference>
<feature type="compositionally biased region" description="Low complexity" evidence="1">
    <location>
        <begin position="155"/>
        <end position="167"/>
    </location>
</feature>
<dbReference type="Pfam" id="PF15072">
    <property type="entry name" value="HROB"/>
    <property type="match status" value="1"/>
</dbReference>
<reference evidence="3" key="3">
    <citation type="submission" date="2025-09" db="UniProtKB">
        <authorList>
            <consortium name="Ensembl"/>
        </authorList>
    </citation>
    <scope>IDENTIFICATION</scope>
</reference>
<feature type="compositionally biased region" description="Low complexity" evidence="1">
    <location>
        <begin position="133"/>
        <end position="147"/>
    </location>
</feature>
<feature type="domain" description="Homologous recombination OB-fold protein OB-fold" evidence="2">
    <location>
        <begin position="488"/>
        <end position="571"/>
    </location>
</feature>
<evidence type="ECO:0000259" key="2">
    <source>
        <dbReference type="Pfam" id="PF15072"/>
    </source>
</evidence>
<sequence>MTSTLSIDFMYQCKWTRKRHSTRDRMTAMTCKWNGLFNVGEDFDDEDLLEMDWSAPSVSASTVSSATQSCFLRSTAASTPAVPYGQNNSHQPSTEGILAHRGLSNGPGSENATPSSVGQSAALGLRQLSTSKPLPTFPLHPLHLPTLSRGPCTVPQQSSAPAQQSKSNTTGQQEAPSPQDDFDDWDVDLADLDESDPQMSTWAQVRETAAAPAPYLTKPSNDSLSPAKRLRPSACGSAQTGPNVGLRGFSTSNQTSGLPSSNILHRSSFPGPFPSPLPDPSATFLLAPPQSPVFPGHTMASSPFPRPVTPRPVRGLPSQVQRPWATPLAQGRRLFDPISPAPSSRFGGPMPSPSITPRSLHTPVFTNHLIQLVSNSNKTPQRPRSDHIRPNTRRFPGPAGMLPQQQLHGQSLDDIVVAIPQTPAHGAVARLPSQVPSSQTEEEDFSGGPWAAMKAEMGLDERNSSCFLHSYSVAMVLRKAALKQLAKNKVPNMAVVLKSILHTHADAKAVFRDPTGEMQGTVHRRLLEDRLGELKTGAVLLLKQVGVFSPSHRNHYLNVTPNNLLRIYPPDGSTLSSTQTQLLPLRLEPMLESPDQSSSVPEAPVSQMELFYDDDDDDDEEDVRAPQVSADSGAGSASVPQGPPAAPQDLSWDADDLDELLGELPVESYCL</sequence>
<feature type="region of interest" description="Disordered" evidence="1">
    <location>
        <begin position="132"/>
        <end position="186"/>
    </location>
</feature>
<feature type="compositionally biased region" description="Low complexity" evidence="1">
    <location>
        <begin position="629"/>
        <end position="638"/>
    </location>
</feature>
<reference evidence="4" key="1">
    <citation type="submission" date="2018-06" db="EMBL/GenBank/DDBJ databases">
        <title>Genome assembly of Danube salmon.</title>
        <authorList>
            <person name="Macqueen D.J."/>
            <person name="Gundappa M.K."/>
        </authorList>
    </citation>
    <scope>NUCLEOTIDE SEQUENCE [LARGE SCALE GENOMIC DNA]</scope>
</reference>
<feature type="compositionally biased region" description="Acidic residues" evidence="1">
    <location>
        <begin position="611"/>
        <end position="622"/>
    </location>
</feature>
<name>A0A4W5R5M9_9TELE</name>
<dbReference type="GeneTree" id="ENSGT00400000022305"/>
<feature type="region of interest" description="Disordered" evidence="1">
    <location>
        <begin position="376"/>
        <end position="396"/>
    </location>
</feature>
<feature type="compositionally biased region" description="Polar residues" evidence="1">
    <location>
        <begin position="249"/>
        <end position="265"/>
    </location>
</feature>
<feature type="compositionally biased region" description="Polar residues" evidence="1">
    <location>
        <begin position="106"/>
        <end position="119"/>
    </location>
</feature>
<keyword evidence="4" id="KW-1185">Reference proteome</keyword>
<proteinExistence type="predicted"/>
<reference evidence="3" key="2">
    <citation type="submission" date="2025-08" db="UniProtKB">
        <authorList>
            <consortium name="Ensembl"/>
        </authorList>
    </citation>
    <scope>IDENTIFICATION</scope>
</reference>
<dbReference type="PANTHER" id="PTHR14523:SF1">
    <property type="entry name" value="HOMOLOGOUS RECOMBINATION OB-FOLD PROTEIN"/>
    <property type="match status" value="1"/>
</dbReference>
<feature type="region of interest" description="Disordered" evidence="1">
    <location>
        <begin position="212"/>
        <end position="274"/>
    </location>
</feature>
<protein>
    <submittedName>
        <fullName evidence="3">Homologous recombination factor with OB-fold</fullName>
    </submittedName>
</protein>
<organism evidence="3 4">
    <name type="scientific">Hucho hucho</name>
    <name type="common">huchen</name>
    <dbReference type="NCBI Taxonomy" id="62062"/>
    <lineage>
        <taxon>Eukaryota</taxon>
        <taxon>Metazoa</taxon>
        <taxon>Chordata</taxon>
        <taxon>Craniata</taxon>
        <taxon>Vertebrata</taxon>
        <taxon>Euteleostomi</taxon>
        <taxon>Actinopterygii</taxon>
        <taxon>Neopterygii</taxon>
        <taxon>Teleostei</taxon>
        <taxon>Protacanthopterygii</taxon>
        <taxon>Salmoniformes</taxon>
        <taxon>Salmonidae</taxon>
        <taxon>Salmoninae</taxon>
        <taxon>Hucho</taxon>
    </lineage>
</organism>
<feature type="compositionally biased region" description="Polar residues" evidence="1">
    <location>
        <begin position="85"/>
        <end position="94"/>
    </location>
</feature>
<dbReference type="AlphaFoldDB" id="A0A4W5R5M9"/>